<dbReference type="OrthoDB" id="4864198at2"/>
<evidence type="ECO:0000313" key="4">
    <source>
        <dbReference type="EMBL" id="PPB48200.1"/>
    </source>
</evidence>
<dbReference type="Proteomes" id="UP000239297">
    <property type="component" value="Unassembled WGS sequence"/>
</dbReference>
<feature type="domain" description="LytR/CpsA/Psr regulator C-terminal" evidence="3">
    <location>
        <begin position="110"/>
        <end position="196"/>
    </location>
</feature>
<organism evidence="4 5">
    <name type="scientific">Arthrobacter pityocampae</name>
    <dbReference type="NCBI Taxonomy" id="547334"/>
    <lineage>
        <taxon>Bacteria</taxon>
        <taxon>Bacillati</taxon>
        <taxon>Actinomycetota</taxon>
        <taxon>Actinomycetes</taxon>
        <taxon>Micrococcales</taxon>
        <taxon>Micrococcaceae</taxon>
        <taxon>Arthrobacter</taxon>
    </lineage>
</organism>
<comment type="caution">
    <text evidence="4">The sequence shown here is derived from an EMBL/GenBank/DDBJ whole genome shotgun (WGS) entry which is preliminary data.</text>
</comment>
<sequence length="230" mass="24328">MSEHGSPRHQRAQAKQDPTEWHGQRIVTETDLGAVFGEDDADRHRRVPLRKIFHGVVLVLLVGLVTAAVYFAVGITRGDISISMGAPETAAPEPTPTCPAGPFDYQDPSSVNVNVYNSTSMDGLATTAATQLRGRAFAVREVGNRPVGRTGMTAIIVSGEAGRDNAFTLQRTIPDTIYVTDERKDRTVDVVVGSGYAGVIPPERVDITPAGLTCAPKDGTPAPAASPTAP</sequence>
<protein>
    <recommendedName>
        <fullName evidence="3">LytR/CpsA/Psr regulator C-terminal domain-containing protein</fullName>
    </recommendedName>
</protein>
<name>A0A2S5IUI0_9MICC</name>
<evidence type="ECO:0000256" key="2">
    <source>
        <dbReference type="SAM" id="Phobius"/>
    </source>
</evidence>
<feature type="region of interest" description="Disordered" evidence="1">
    <location>
        <begin position="1"/>
        <end position="24"/>
    </location>
</feature>
<dbReference type="Pfam" id="PF13399">
    <property type="entry name" value="LytR_C"/>
    <property type="match status" value="1"/>
</dbReference>
<keyword evidence="2" id="KW-0812">Transmembrane</keyword>
<dbReference type="RefSeq" id="WP_104122366.1">
    <property type="nucleotide sequence ID" value="NZ_PRKW01000006.1"/>
</dbReference>
<dbReference type="Gene3D" id="3.30.70.2390">
    <property type="match status" value="1"/>
</dbReference>
<keyword evidence="2" id="KW-0472">Membrane</keyword>
<dbReference type="AlphaFoldDB" id="A0A2S5IUI0"/>
<accession>A0A2S5IUI0</accession>
<dbReference type="InterPro" id="IPR027381">
    <property type="entry name" value="LytR/CpsA/Psr_C"/>
</dbReference>
<keyword evidence="2" id="KW-1133">Transmembrane helix</keyword>
<keyword evidence="5" id="KW-1185">Reference proteome</keyword>
<evidence type="ECO:0000259" key="3">
    <source>
        <dbReference type="Pfam" id="PF13399"/>
    </source>
</evidence>
<gene>
    <name evidence="4" type="ORF">C4K88_14615</name>
</gene>
<evidence type="ECO:0000256" key="1">
    <source>
        <dbReference type="SAM" id="MobiDB-lite"/>
    </source>
</evidence>
<evidence type="ECO:0000313" key="5">
    <source>
        <dbReference type="Proteomes" id="UP000239297"/>
    </source>
</evidence>
<reference evidence="4 5" key="1">
    <citation type="journal article" date="2014" name="Int. J. Syst. Evol. Microbiol.">
        <title>Arthrobacter pityocampae sp. nov., isolated from Thaumetopoea pityocampa (Lep., Thaumetopoeidae).</title>
        <authorList>
            <person name="Ince I.A."/>
            <person name="Demirbag Z."/>
            <person name="Kati H."/>
        </authorList>
    </citation>
    <scope>NUCLEOTIDE SEQUENCE [LARGE SCALE GENOMIC DNA]</scope>
    <source>
        <strain evidence="4 5">Tp2</strain>
    </source>
</reference>
<dbReference type="EMBL" id="PRKW01000006">
    <property type="protein sequence ID" value="PPB48200.1"/>
    <property type="molecule type" value="Genomic_DNA"/>
</dbReference>
<feature type="transmembrane region" description="Helical" evidence="2">
    <location>
        <begin position="52"/>
        <end position="73"/>
    </location>
</feature>
<proteinExistence type="predicted"/>